<reference evidence="1" key="1">
    <citation type="submission" date="2023-06" db="EMBL/GenBank/DDBJ databases">
        <authorList>
            <consortium name="Lawrence Berkeley National Laboratory"/>
            <person name="Ahrendt S."/>
            <person name="Sahu N."/>
            <person name="Indic B."/>
            <person name="Wong-Bajracharya J."/>
            <person name="Merenyi Z."/>
            <person name="Ke H.-M."/>
            <person name="Monk M."/>
            <person name="Kocsube S."/>
            <person name="Drula E."/>
            <person name="Lipzen A."/>
            <person name="Balint B."/>
            <person name="Henrissat B."/>
            <person name="Andreopoulos B."/>
            <person name="Martin F.M."/>
            <person name="Harder C.B."/>
            <person name="Rigling D."/>
            <person name="Ford K.L."/>
            <person name="Foster G.D."/>
            <person name="Pangilinan J."/>
            <person name="Papanicolaou A."/>
            <person name="Barry K."/>
            <person name="LaButti K."/>
            <person name="Viragh M."/>
            <person name="Koriabine M."/>
            <person name="Yan M."/>
            <person name="Riley R."/>
            <person name="Champramary S."/>
            <person name="Plett K.L."/>
            <person name="Tsai I.J."/>
            <person name="Slot J."/>
            <person name="Sipos G."/>
            <person name="Plett J."/>
            <person name="Nagy L.G."/>
            <person name="Grigoriev I.V."/>
        </authorList>
    </citation>
    <scope>NUCLEOTIDE SEQUENCE</scope>
    <source>
        <strain evidence="1">ICMP 16352</strain>
    </source>
</reference>
<sequence>MAHCEDGRKEIPWHYLTEHVEFSSRWGRKGFFIREGSKGVTYQKAFLAFAQALASSIVRCAEVELSRLPRPAASPDEWLEVGLDIRGQLFPGLDCDNSLKSFLAYGPAWEKEIDKVFSDAREVINYALSDPRGPFTHLPALIYLAQHPRLQLSEHLYTLHEFDNASLYNSPRTMGFYILLNIILAFDPATDVASIEPRRCTYNSRTLARGMKIHKRIWGWENCGNRGSVSTEACSLPAYNSHCFGILVALYALHAEATLRDKAMGLTKFQFCMREFFSTEDSQTPPVPRSRHCCSHYDRARYDRRRRSIQDLSRMLIQSSLCCTTTDPLMLSVGVSSWSFRMSFIATSFHFFRSNSFTPPCCLLSSYADRRNPSTRTPSMKIHLHTRIKDGF</sequence>
<protein>
    <submittedName>
        <fullName evidence="1">Uncharacterized protein</fullName>
    </submittedName>
</protein>
<organism evidence="1 2">
    <name type="scientific">Armillaria novae-zelandiae</name>
    <dbReference type="NCBI Taxonomy" id="153914"/>
    <lineage>
        <taxon>Eukaryota</taxon>
        <taxon>Fungi</taxon>
        <taxon>Dikarya</taxon>
        <taxon>Basidiomycota</taxon>
        <taxon>Agaricomycotina</taxon>
        <taxon>Agaricomycetes</taxon>
        <taxon>Agaricomycetidae</taxon>
        <taxon>Agaricales</taxon>
        <taxon>Marasmiineae</taxon>
        <taxon>Physalacriaceae</taxon>
        <taxon>Armillaria</taxon>
    </lineage>
</organism>
<dbReference type="Proteomes" id="UP001175227">
    <property type="component" value="Unassembled WGS sequence"/>
</dbReference>
<comment type="caution">
    <text evidence="1">The sequence shown here is derived from an EMBL/GenBank/DDBJ whole genome shotgun (WGS) entry which is preliminary data.</text>
</comment>
<accession>A0AA39P0N3</accession>
<keyword evidence="2" id="KW-1185">Reference proteome</keyword>
<evidence type="ECO:0000313" key="1">
    <source>
        <dbReference type="EMBL" id="KAK0475115.1"/>
    </source>
</evidence>
<dbReference type="AlphaFoldDB" id="A0AA39P0N3"/>
<dbReference type="EMBL" id="JAUEPR010000024">
    <property type="protein sequence ID" value="KAK0475115.1"/>
    <property type="molecule type" value="Genomic_DNA"/>
</dbReference>
<evidence type="ECO:0000313" key="2">
    <source>
        <dbReference type="Proteomes" id="UP001175227"/>
    </source>
</evidence>
<name>A0AA39P0N3_9AGAR</name>
<proteinExistence type="predicted"/>
<gene>
    <name evidence="1" type="ORF">IW261DRAFT_501566</name>
</gene>